<dbReference type="AlphaFoldDB" id="A0A8C9MTS7"/>
<proteinExistence type="predicted"/>
<evidence type="ECO:0000313" key="2">
    <source>
        <dbReference type="Ensembl" id="ENSSCAP00000008264.1"/>
    </source>
</evidence>
<feature type="region of interest" description="Disordered" evidence="1">
    <location>
        <begin position="1"/>
        <end position="36"/>
    </location>
</feature>
<feature type="compositionally biased region" description="Basic residues" evidence="1">
    <location>
        <begin position="1"/>
        <end position="16"/>
    </location>
</feature>
<name>A0A8C9MTS7_SERCA</name>
<dbReference type="Ensembl" id="ENSSCAT00000009327.1">
    <property type="protein sequence ID" value="ENSSCAP00000008264.1"/>
    <property type="gene ID" value="ENSSCAG00000006312.1"/>
</dbReference>
<evidence type="ECO:0000256" key="1">
    <source>
        <dbReference type="SAM" id="MobiDB-lite"/>
    </source>
</evidence>
<evidence type="ECO:0000313" key="3">
    <source>
        <dbReference type="Proteomes" id="UP000694409"/>
    </source>
</evidence>
<reference evidence="2" key="1">
    <citation type="submission" date="2025-08" db="UniProtKB">
        <authorList>
            <consortium name="Ensembl"/>
        </authorList>
    </citation>
    <scope>IDENTIFICATION</scope>
</reference>
<sequence length="95" mass="10767">PSTAKQKMKKTGHRLACRGQQSTSRQTQEEKRVRISRSSDSTSFFASSLSELIKLKAMTSPRCWTSKLSCKQSLCRISSHWVVSMREQGKEMDLG</sequence>
<keyword evidence="3" id="KW-1185">Reference proteome</keyword>
<organism evidence="2 3">
    <name type="scientific">Serinus canaria</name>
    <name type="common">Island canary</name>
    <name type="synonym">Fringilla canaria</name>
    <dbReference type="NCBI Taxonomy" id="9135"/>
    <lineage>
        <taxon>Eukaryota</taxon>
        <taxon>Metazoa</taxon>
        <taxon>Chordata</taxon>
        <taxon>Craniata</taxon>
        <taxon>Vertebrata</taxon>
        <taxon>Euteleostomi</taxon>
        <taxon>Archelosauria</taxon>
        <taxon>Archosauria</taxon>
        <taxon>Dinosauria</taxon>
        <taxon>Saurischia</taxon>
        <taxon>Theropoda</taxon>
        <taxon>Coelurosauria</taxon>
        <taxon>Aves</taxon>
        <taxon>Neognathae</taxon>
        <taxon>Neoaves</taxon>
        <taxon>Telluraves</taxon>
        <taxon>Australaves</taxon>
        <taxon>Passeriformes</taxon>
        <taxon>Passeroidea</taxon>
        <taxon>Fringillidae</taxon>
        <taxon>Carduelinae</taxon>
        <taxon>Serinus</taxon>
    </lineage>
</organism>
<accession>A0A8C9MTS7</accession>
<dbReference type="GeneTree" id="ENSGT00950000185966"/>
<reference evidence="2" key="2">
    <citation type="submission" date="2025-09" db="UniProtKB">
        <authorList>
            <consortium name="Ensembl"/>
        </authorList>
    </citation>
    <scope>IDENTIFICATION</scope>
</reference>
<dbReference type="Proteomes" id="UP000694409">
    <property type="component" value="Unassembled WGS sequence"/>
</dbReference>
<protein>
    <submittedName>
        <fullName evidence="2">Uncharacterized protein</fullName>
    </submittedName>
</protein>